<dbReference type="Gene3D" id="1.10.287.110">
    <property type="entry name" value="DnaJ domain"/>
    <property type="match status" value="1"/>
</dbReference>
<evidence type="ECO:0000313" key="5">
    <source>
        <dbReference type="Proteomes" id="UP000309676"/>
    </source>
</evidence>
<keyword evidence="3" id="KW-1133">Transmembrane helix</keyword>
<evidence type="ECO:0000256" key="2">
    <source>
        <dbReference type="ARBA" id="ARBA00023016"/>
    </source>
</evidence>
<dbReference type="OrthoDB" id="1738492at2"/>
<dbReference type="InterPro" id="IPR036869">
    <property type="entry name" value="J_dom_sf"/>
</dbReference>
<protein>
    <recommendedName>
        <fullName evidence="6">J domain-containing protein</fullName>
    </recommendedName>
</protein>
<sequence length="311" mass="34859">MSEMEKQQAYEKLGLTVGATREEVEKRYEILLRREKQKELRGETSDFEQINRAYKLILEWEHREAVGAIEEKQYGKYKKYASQAQRVDHFFSYYKWHLIGGIAAVALVIYGIFAYVEHREEQARLAALPPAELEASFLGMFQLPTADDAEEALEAAIVEQMPGWQRVEADVLTFNMAEQGMTDAAMLQKVVVMLATESPDIYVMDNASFEWIARNGVLLPLDAEVEGRLKEILPEGAAKKAAEAETDPKDPSGVLLGEEHVYGIDLAGTAFAESLPLAMQDMIVGIRLDSENVDNAIAMIERAHQSAKGNE</sequence>
<dbReference type="Proteomes" id="UP000309676">
    <property type="component" value="Unassembled WGS sequence"/>
</dbReference>
<dbReference type="EMBL" id="VCIW01000002">
    <property type="protein sequence ID" value="TLS53466.1"/>
    <property type="molecule type" value="Genomic_DNA"/>
</dbReference>
<gene>
    <name evidence="4" type="ORF">FE782_04125</name>
</gene>
<evidence type="ECO:0000313" key="4">
    <source>
        <dbReference type="EMBL" id="TLS53466.1"/>
    </source>
</evidence>
<dbReference type="RefSeq" id="WP_138192784.1">
    <property type="nucleotide sequence ID" value="NZ_VCIW01000002.1"/>
</dbReference>
<keyword evidence="5" id="KW-1185">Reference proteome</keyword>
<name>A0A5R9GGB6_9BACL</name>
<dbReference type="SUPFAM" id="SSF46565">
    <property type="entry name" value="Chaperone J-domain"/>
    <property type="match status" value="1"/>
</dbReference>
<reference evidence="4 5" key="1">
    <citation type="submission" date="2019-05" db="EMBL/GenBank/DDBJ databases">
        <authorList>
            <person name="Narsing Rao M.P."/>
            <person name="Li W.J."/>
        </authorList>
    </citation>
    <scope>NUCLEOTIDE SEQUENCE [LARGE SCALE GENOMIC DNA]</scope>
    <source>
        <strain evidence="4 5">SYSU_K30003</strain>
    </source>
</reference>
<keyword evidence="1" id="KW-0235">DNA replication</keyword>
<dbReference type="AlphaFoldDB" id="A0A5R9GGB6"/>
<evidence type="ECO:0000256" key="1">
    <source>
        <dbReference type="ARBA" id="ARBA00022705"/>
    </source>
</evidence>
<accession>A0A5R9GGB6</accession>
<organism evidence="4 5">
    <name type="scientific">Paenibacillus antri</name>
    <dbReference type="NCBI Taxonomy" id="2582848"/>
    <lineage>
        <taxon>Bacteria</taxon>
        <taxon>Bacillati</taxon>
        <taxon>Bacillota</taxon>
        <taxon>Bacilli</taxon>
        <taxon>Bacillales</taxon>
        <taxon>Paenibacillaceae</taxon>
        <taxon>Paenibacillus</taxon>
    </lineage>
</organism>
<keyword evidence="3" id="KW-0472">Membrane</keyword>
<keyword evidence="2" id="KW-0346">Stress response</keyword>
<evidence type="ECO:0008006" key="6">
    <source>
        <dbReference type="Google" id="ProtNLM"/>
    </source>
</evidence>
<feature type="transmembrane region" description="Helical" evidence="3">
    <location>
        <begin position="96"/>
        <end position="116"/>
    </location>
</feature>
<comment type="caution">
    <text evidence="4">The sequence shown here is derived from an EMBL/GenBank/DDBJ whole genome shotgun (WGS) entry which is preliminary data.</text>
</comment>
<evidence type="ECO:0000256" key="3">
    <source>
        <dbReference type="SAM" id="Phobius"/>
    </source>
</evidence>
<dbReference type="GO" id="GO:0006260">
    <property type="term" value="P:DNA replication"/>
    <property type="evidence" value="ECO:0007669"/>
    <property type="project" value="UniProtKB-KW"/>
</dbReference>
<proteinExistence type="predicted"/>
<keyword evidence="3" id="KW-0812">Transmembrane</keyword>